<dbReference type="Gene3D" id="1.20.1290.10">
    <property type="entry name" value="AhpD-like"/>
    <property type="match status" value="2"/>
</dbReference>
<dbReference type="PANTHER" id="PTHR33930:SF2">
    <property type="entry name" value="BLR3452 PROTEIN"/>
    <property type="match status" value="1"/>
</dbReference>
<protein>
    <recommendedName>
        <fullName evidence="1">Carboxymuconolactone decarboxylase-like domain-containing protein</fullName>
    </recommendedName>
</protein>
<dbReference type="InterPro" id="IPR003779">
    <property type="entry name" value="CMD-like"/>
</dbReference>
<sequence length="223" mass="24160">MDASQKAALKERIVAARGYWARFHDVLLDRAPEFLDAYVAFQSGPTHSGVLPKKLCEFVYIAIDLSVNHMYERGGRRHMEYALKAGATPEEILQVIMLTTVLAAQQPIDLGLKVLAEETGGADGDLMNRIDPDLAKTYRGYADAAASGPLSAKERELVSLAVCSAPTALYEDGVRRHIRAALAEGATQQEIYAILQLSAALSIHTCTIGIPGFADVLDGKFVE</sequence>
<feature type="domain" description="Carboxymuconolactone decarboxylase-like" evidence="1">
    <location>
        <begin position="32"/>
        <end position="105"/>
    </location>
</feature>
<dbReference type="Pfam" id="PF02627">
    <property type="entry name" value="CMD"/>
    <property type="match status" value="2"/>
</dbReference>
<proteinExistence type="predicted"/>
<name>A0A1L3SQC6_9HYPH</name>
<dbReference type="RefSeq" id="WP_072603444.1">
    <property type="nucleotide sequence ID" value="NZ_CP018171.1"/>
</dbReference>
<dbReference type="InterPro" id="IPR029032">
    <property type="entry name" value="AhpD-like"/>
</dbReference>
<dbReference type="Proteomes" id="UP000182840">
    <property type="component" value="Chromosome"/>
</dbReference>
<accession>A0A1L3SQC6</accession>
<dbReference type="KEGG" id="meso:BSQ44_09645"/>
<evidence type="ECO:0000313" key="3">
    <source>
        <dbReference type="Proteomes" id="UP000182840"/>
    </source>
</evidence>
<organism evidence="2 3">
    <name type="scientific">Aquibium oceanicum</name>
    <dbReference type="NCBI Taxonomy" id="1670800"/>
    <lineage>
        <taxon>Bacteria</taxon>
        <taxon>Pseudomonadati</taxon>
        <taxon>Pseudomonadota</taxon>
        <taxon>Alphaproteobacteria</taxon>
        <taxon>Hyphomicrobiales</taxon>
        <taxon>Phyllobacteriaceae</taxon>
        <taxon>Aquibium</taxon>
    </lineage>
</organism>
<keyword evidence="3" id="KW-1185">Reference proteome</keyword>
<gene>
    <name evidence="2" type="ORF">BSQ44_09645</name>
</gene>
<dbReference type="PANTHER" id="PTHR33930">
    <property type="entry name" value="ALKYL HYDROPEROXIDE REDUCTASE AHPD"/>
    <property type="match status" value="1"/>
</dbReference>
<feature type="domain" description="Carboxymuconolactone decarboxylase-like" evidence="1">
    <location>
        <begin position="132"/>
        <end position="200"/>
    </location>
</feature>
<evidence type="ECO:0000259" key="1">
    <source>
        <dbReference type="Pfam" id="PF02627"/>
    </source>
</evidence>
<dbReference type="OrthoDB" id="9801997at2"/>
<dbReference type="SUPFAM" id="SSF69118">
    <property type="entry name" value="AhpD-like"/>
    <property type="match status" value="2"/>
</dbReference>
<evidence type="ECO:0000313" key="2">
    <source>
        <dbReference type="EMBL" id="APH71604.1"/>
    </source>
</evidence>
<dbReference type="AlphaFoldDB" id="A0A1L3SQC6"/>
<dbReference type="GO" id="GO:0051920">
    <property type="term" value="F:peroxiredoxin activity"/>
    <property type="evidence" value="ECO:0007669"/>
    <property type="project" value="InterPro"/>
</dbReference>
<dbReference type="STRING" id="1670800.BSQ44_09645"/>
<dbReference type="EMBL" id="CP018171">
    <property type="protein sequence ID" value="APH71604.1"/>
    <property type="molecule type" value="Genomic_DNA"/>
</dbReference>
<reference evidence="3" key="1">
    <citation type="submission" date="2016-11" db="EMBL/GenBank/DDBJ databases">
        <title>Mesorhizobium oceanicum sp. nov., isolated from deep seawater in South China Sea.</title>
        <authorList>
            <person name="Fu G.-Y."/>
        </authorList>
    </citation>
    <scope>NUCLEOTIDE SEQUENCE [LARGE SCALE GENOMIC DNA]</scope>
    <source>
        <strain evidence="3">B7</strain>
    </source>
</reference>